<evidence type="ECO:0008006" key="3">
    <source>
        <dbReference type="Google" id="ProtNLM"/>
    </source>
</evidence>
<dbReference type="InterPro" id="IPR036116">
    <property type="entry name" value="FN3_sf"/>
</dbReference>
<dbReference type="SUPFAM" id="SSF49265">
    <property type="entry name" value="Fibronectin type III"/>
    <property type="match status" value="1"/>
</dbReference>
<keyword evidence="2" id="KW-1185">Reference proteome</keyword>
<sequence>MEVGYIIEVYYLPDRVRRGAPAADVEDFHDPNLVLYRKYTDIEESRAILDDLPPGKDYTLRVYAHVNGYVSDHHEFYESTRKLCSYCLFRIIAYILTTK</sequence>
<dbReference type="CDD" id="cd00063">
    <property type="entry name" value="FN3"/>
    <property type="match status" value="1"/>
</dbReference>
<dbReference type="InterPro" id="IPR003961">
    <property type="entry name" value="FN3_dom"/>
</dbReference>
<gene>
    <name evidence="1" type="ORF">CVLEPA_LOCUS11807</name>
</gene>
<reference evidence="1 2" key="1">
    <citation type="submission" date="2024-02" db="EMBL/GenBank/DDBJ databases">
        <authorList>
            <person name="Daric V."/>
            <person name="Darras S."/>
        </authorList>
    </citation>
    <scope>NUCLEOTIDE SEQUENCE [LARGE SCALE GENOMIC DNA]</scope>
</reference>
<name>A0ABP0FT64_CLALP</name>
<evidence type="ECO:0000313" key="2">
    <source>
        <dbReference type="Proteomes" id="UP001642483"/>
    </source>
</evidence>
<comment type="caution">
    <text evidence="1">The sequence shown here is derived from an EMBL/GenBank/DDBJ whole genome shotgun (WGS) entry which is preliminary data.</text>
</comment>
<protein>
    <recommendedName>
        <fullName evidence="3">Fibronectin type-III domain-containing protein</fullName>
    </recommendedName>
</protein>
<organism evidence="1 2">
    <name type="scientific">Clavelina lepadiformis</name>
    <name type="common">Light-bulb sea squirt</name>
    <name type="synonym">Ascidia lepadiformis</name>
    <dbReference type="NCBI Taxonomy" id="159417"/>
    <lineage>
        <taxon>Eukaryota</taxon>
        <taxon>Metazoa</taxon>
        <taxon>Chordata</taxon>
        <taxon>Tunicata</taxon>
        <taxon>Ascidiacea</taxon>
        <taxon>Aplousobranchia</taxon>
        <taxon>Clavelinidae</taxon>
        <taxon>Clavelina</taxon>
    </lineage>
</organism>
<dbReference type="Proteomes" id="UP001642483">
    <property type="component" value="Unassembled WGS sequence"/>
</dbReference>
<proteinExistence type="predicted"/>
<evidence type="ECO:0000313" key="1">
    <source>
        <dbReference type="EMBL" id="CAK8681587.1"/>
    </source>
</evidence>
<dbReference type="EMBL" id="CAWYQH010000079">
    <property type="protein sequence ID" value="CAK8681587.1"/>
    <property type="molecule type" value="Genomic_DNA"/>
</dbReference>
<accession>A0ABP0FT64</accession>